<proteinExistence type="predicted"/>
<sequence length="203" mass="23112">MEEEESQQSGQYTPEASGRYPSTPIDWSATPEPEPTARVVGASEPVPGTQPTPVRRIRAKHLISDLERSHIAIGDFITMLSAVEWTDEHSNPETCDASTFNSGVAYFTRIYWWSTELQRRRTTMLGKIPGWSWRISQGKVSKGEDRGFLEGVRTVAPRLYIGSFHNVQLVADRHYATDEEEYISPYPVDSWIVPNEMIYVLYL</sequence>
<dbReference type="OrthoDB" id="5497736at2759"/>
<evidence type="ECO:0000256" key="1">
    <source>
        <dbReference type="SAM" id="MobiDB-lite"/>
    </source>
</evidence>
<comment type="caution">
    <text evidence="2">The sequence shown here is derived from an EMBL/GenBank/DDBJ whole genome shotgun (WGS) entry which is preliminary data.</text>
</comment>
<dbReference type="Proteomes" id="UP000244722">
    <property type="component" value="Unassembled WGS sequence"/>
</dbReference>
<reference evidence="2 3" key="1">
    <citation type="submission" date="2017-04" db="EMBL/GenBank/DDBJ databases">
        <title>Draft genome sequence of Tuber borchii Vittad., a whitish edible truffle.</title>
        <authorList>
            <consortium name="DOE Joint Genome Institute"/>
            <person name="Murat C."/>
            <person name="Kuo A."/>
            <person name="Barry K.W."/>
            <person name="Clum A."/>
            <person name="Dockter R.B."/>
            <person name="Fauchery L."/>
            <person name="Iotti M."/>
            <person name="Kohler A."/>
            <person name="Labutti K."/>
            <person name="Lindquist E.A."/>
            <person name="Lipzen A."/>
            <person name="Ohm R.A."/>
            <person name="Wang M."/>
            <person name="Grigoriev I.V."/>
            <person name="Zambonelli A."/>
            <person name="Martin F.M."/>
        </authorList>
    </citation>
    <scope>NUCLEOTIDE SEQUENCE [LARGE SCALE GENOMIC DNA]</scope>
    <source>
        <strain evidence="2 3">Tbo3840</strain>
    </source>
</reference>
<dbReference type="EMBL" id="NESQ01000205">
    <property type="protein sequence ID" value="PUU76055.1"/>
    <property type="molecule type" value="Genomic_DNA"/>
</dbReference>
<keyword evidence="3" id="KW-1185">Reference proteome</keyword>
<evidence type="ECO:0000313" key="3">
    <source>
        <dbReference type="Proteomes" id="UP000244722"/>
    </source>
</evidence>
<dbReference type="AlphaFoldDB" id="A0A2T6ZKP4"/>
<protein>
    <submittedName>
        <fullName evidence="2">Uncharacterized protein</fullName>
    </submittedName>
</protein>
<feature type="region of interest" description="Disordered" evidence="1">
    <location>
        <begin position="1"/>
        <end position="54"/>
    </location>
</feature>
<gene>
    <name evidence="2" type="ORF">B9Z19DRAFT_1130377</name>
</gene>
<accession>A0A2T6ZKP4</accession>
<organism evidence="2 3">
    <name type="scientific">Tuber borchii</name>
    <name type="common">White truffle</name>
    <dbReference type="NCBI Taxonomy" id="42251"/>
    <lineage>
        <taxon>Eukaryota</taxon>
        <taxon>Fungi</taxon>
        <taxon>Dikarya</taxon>
        <taxon>Ascomycota</taxon>
        <taxon>Pezizomycotina</taxon>
        <taxon>Pezizomycetes</taxon>
        <taxon>Pezizales</taxon>
        <taxon>Tuberaceae</taxon>
        <taxon>Tuber</taxon>
    </lineage>
</organism>
<name>A0A2T6ZKP4_TUBBO</name>
<evidence type="ECO:0000313" key="2">
    <source>
        <dbReference type="EMBL" id="PUU76055.1"/>
    </source>
</evidence>